<dbReference type="InterPro" id="IPR024630">
    <property type="entry name" value="Stc1"/>
</dbReference>
<evidence type="ECO:0000259" key="1">
    <source>
        <dbReference type="Pfam" id="PF12898"/>
    </source>
</evidence>
<protein>
    <recommendedName>
        <fullName evidence="1">Stc1 domain-containing protein</fullName>
    </recommendedName>
</protein>
<accession>A0A9P6NL43</accession>
<comment type="caution">
    <text evidence="2">The sequence shown here is derived from an EMBL/GenBank/DDBJ whole genome shotgun (WGS) entry which is preliminary data.</text>
</comment>
<gene>
    <name evidence="2" type="ORF">CROQUDRAFT_654120</name>
</gene>
<evidence type="ECO:0000313" key="2">
    <source>
        <dbReference type="EMBL" id="KAG0149036.1"/>
    </source>
</evidence>
<sequence length="178" mass="20477">MPAIRSSKQESASSSGLCKQSEIFCTRCRLIKGLNYFDGHQLEKRFGRLKTKSPKFKDYDAKHERERGADSSKVLKKIWCRQCVPHQVEQAKCSGCEEELPRAQFSQAQLKRTKTDDDRLCRACSYLTLKRIEADRLGKHFDVEMIDQKLDARIGNRPVKELAAVCPDYDDDDDDDDV</sequence>
<dbReference type="OrthoDB" id="2496880at2759"/>
<proteinExistence type="predicted"/>
<keyword evidence="3" id="KW-1185">Reference proteome</keyword>
<evidence type="ECO:0000313" key="3">
    <source>
        <dbReference type="Proteomes" id="UP000886653"/>
    </source>
</evidence>
<dbReference type="AlphaFoldDB" id="A0A9P6NL43"/>
<feature type="domain" description="Stc1" evidence="1">
    <location>
        <begin position="25"/>
        <end position="124"/>
    </location>
</feature>
<reference evidence="2" key="1">
    <citation type="submission" date="2013-11" db="EMBL/GenBank/DDBJ databases">
        <title>Genome sequence of the fusiform rust pathogen reveals effectors for host alternation and coevolution with pine.</title>
        <authorList>
            <consortium name="DOE Joint Genome Institute"/>
            <person name="Smith K."/>
            <person name="Pendleton A."/>
            <person name="Kubisiak T."/>
            <person name="Anderson C."/>
            <person name="Salamov A."/>
            <person name="Aerts A."/>
            <person name="Riley R."/>
            <person name="Clum A."/>
            <person name="Lindquist E."/>
            <person name="Ence D."/>
            <person name="Campbell M."/>
            <person name="Kronenberg Z."/>
            <person name="Feau N."/>
            <person name="Dhillon B."/>
            <person name="Hamelin R."/>
            <person name="Burleigh J."/>
            <person name="Smith J."/>
            <person name="Yandell M."/>
            <person name="Nelson C."/>
            <person name="Grigoriev I."/>
            <person name="Davis J."/>
        </authorList>
    </citation>
    <scope>NUCLEOTIDE SEQUENCE</scope>
    <source>
        <strain evidence="2">G11</strain>
    </source>
</reference>
<name>A0A9P6NL43_9BASI</name>
<organism evidence="2 3">
    <name type="scientific">Cronartium quercuum f. sp. fusiforme G11</name>
    <dbReference type="NCBI Taxonomy" id="708437"/>
    <lineage>
        <taxon>Eukaryota</taxon>
        <taxon>Fungi</taxon>
        <taxon>Dikarya</taxon>
        <taxon>Basidiomycota</taxon>
        <taxon>Pucciniomycotina</taxon>
        <taxon>Pucciniomycetes</taxon>
        <taxon>Pucciniales</taxon>
        <taxon>Coleosporiaceae</taxon>
        <taxon>Cronartium</taxon>
    </lineage>
</organism>
<dbReference type="Pfam" id="PF12898">
    <property type="entry name" value="Stc1"/>
    <property type="match status" value="1"/>
</dbReference>
<dbReference type="EMBL" id="MU167231">
    <property type="protein sequence ID" value="KAG0149036.1"/>
    <property type="molecule type" value="Genomic_DNA"/>
</dbReference>
<dbReference type="Proteomes" id="UP000886653">
    <property type="component" value="Unassembled WGS sequence"/>
</dbReference>